<dbReference type="AlphaFoldDB" id="A0A4R7JCQ5"/>
<keyword evidence="5" id="KW-1185">Reference proteome</keyword>
<keyword evidence="2" id="KW-1133">Transmembrane helix</keyword>
<keyword evidence="3" id="KW-0732">Signal</keyword>
<feature type="chain" id="PRO_5038864095" evidence="3">
    <location>
        <begin position="22"/>
        <end position="300"/>
    </location>
</feature>
<proteinExistence type="predicted"/>
<organism evidence="4 5">
    <name type="scientific">Naumannella halotolerans</name>
    <dbReference type="NCBI Taxonomy" id="993414"/>
    <lineage>
        <taxon>Bacteria</taxon>
        <taxon>Bacillati</taxon>
        <taxon>Actinomycetota</taxon>
        <taxon>Actinomycetes</taxon>
        <taxon>Propionibacteriales</taxon>
        <taxon>Propionibacteriaceae</taxon>
        <taxon>Naumannella</taxon>
    </lineage>
</organism>
<keyword evidence="2" id="KW-0812">Transmembrane</keyword>
<feature type="compositionally biased region" description="Polar residues" evidence="1">
    <location>
        <begin position="244"/>
        <end position="254"/>
    </location>
</feature>
<dbReference type="Proteomes" id="UP000295371">
    <property type="component" value="Unassembled WGS sequence"/>
</dbReference>
<feature type="region of interest" description="Disordered" evidence="1">
    <location>
        <begin position="144"/>
        <end position="274"/>
    </location>
</feature>
<sequence>MHAGLRRGAIALALTVIGAFAAGHGFARADTGAAGSCSDDRGVTVVVDFAQLAPDPLIRCAADFESGSGLDALAEAGVPAEGVASSAGDAFVCRIDGQPSASTDLSASGKPGYREDCLDIPPTTAHWSYWYVEAGRWIESDLGARSRQVTKGGTEGWSYTLGEGPNRPPAVAPDGGGHASPEPADSSDCEAGGAGAQEEPGVEESDSPEGTGGLGSQEPPGAGASGSQEEPAAGGSASDCETGAGSSVPGTSGDPSGREAPTDPVAERPGPPAGTLLGVAALLLVALVGAGTVAWRRLHD</sequence>
<name>A0A4R7JCQ5_9ACTN</name>
<gene>
    <name evidence="4" type="ORF">CLV29_2167</name>
</gene>
<evidence type="ECO:0000256" key="1">
    <source>
        <dbReference type="SAM" id="MobiDB-lite"/>
    </source>
</evidence>
<comment type="caution">
    <text evidence="4">The sequence shown here is derived from an EMBL/GenBank/DDBJ whole genome shotgun (WGS) entry which is preliminary data.</text>
</comment>
<dbReference type="OrthoDB" id="4401005at2"/>
<evidence type="ECO:0000256" key="3">
    <source>
        <dbReference type="SAM" id="SignalP"/>
    </source>
</evidence>
<reference evidence="4 5" key="1">
    <citation type="submission" date="2019-03" db="EMBL/GenBank/DDBJ databases">
        <title>Genomic Encyclopedia of Archaeal and Bacterial Type Strains, Phase II (KMG-II): from individual species to whole genera.</title>
        <authorList>
            <person name="Goeker M."/>
        </authorList>
    </citation>
    <scope>NUCLEOTIDE SEQUENCE [LARGE SCALE GENOMIC DNA]</scope>
    <source>
        <strain evidence="4 5">DSM 24323</strain>
    </source>
</reference>
<evidence type="ECO:0000313" key="4">
    <source>
        <dbReference type="EMBL" id="TDT34497.1"/>
    </source>
</evidence>
<evidence type="ECO:0000256" key="2">
    <source>
        <dbReference type="SAM" id="Phobius"/>
    </source>
</evidence>
<protein>
    <submittedName>
        <fullName evidence="4">Uncharacterized protein</fullName>
    </submittedName>
</protein>
<dbReference type="RefSeq" id="WP_133754859.1">
    <property type="nucleotide sequence ID" value="NZ_SOAW01000001.1"/>
</dbReference>
<feature type="transmembrane region" description="Helical" evidence="2">
    <location>
        <begin position="276"/>
        <end position="295"/>
    </location>
</feature>
<evidence type="ECO:0000313" key="5">
    <source>
        <dbReference type="Proteomes" id="UP000295371"/>
    </source>
</evidence>
<accession>A0A4R7JCQ5</accession>
<keyword evidence="2" id="KW-0472">Membrane</keyword>
<dbReference type="EMBL" id="SOAW01000001">
    <property type="protein sequence ID" value="TDT34497.1"/>
    <property type="molecule type" value="Genomic_DNA"/>
</dbReference>
<feature type="signal peptide" evidence="3">
    <location>
        <begin position="1"/>
        <end position="21"/>
    </location>
</feature>